<dbReference type="Gene3D" id="1.20.58.390">
    <property type="entry name" value="Neurotransmitter-gated ion-channel transmembrane domain"/>
    <property type="match status" value="1"/>
</dbReference>
<keyword evidence="15" id="KW-0675">Receptor</keyword>
<dbReference type="SUPFAM" id="SSF63712">
    <property type="entry name" value="Nicotinic receptor ligand binding domain-like"/>
    <property type="match status" value="1"/>
</dbReference>
<dbReference type="NCBIfam" id="TIGR00860">
    <property type="entry name" value="LIC"/>
    <property type="match status" value="1"/>
</dbReference>
<evidence type="ECO:0000256" key="1">
    <source>
        <dbReference type="ARBA" id="ARBA00004141"/>
    </source>
</evidence>
<feature type="domain" description="Neurotransmitter-gated ion-channel transmembrane" evidence="14">
    <location>
        <begin position="1247"/>
        <end position="1322"/>
    </location>
</feature>
<dbReference type="InterPro" id="IPR006202">
    <property type="entry name" value="Neur_chan_lig-bd"/>
</dbReference>
<evidence type="ECO:0000259" key="14">
    <source>
        <dbReference type="Pfam" id="PF02932"/>
    </source>
</evidence>
<dbReference type="EMBL" id="JAHLQT010044109">
    <property type="protein sequence ID" value="KAG7154669.1"/>
    <property type="molecule type" value="Genomic_DNA"/>
</dbReference>
<dbReference type="GO" id="GO:0005230">
    <property type="term" value="F:extracellular ligand-gated monoatomic ion channel activity"/>
    <property type="evidence" value="ECO:0007669"/>
    <property type="project" value="InterPro"/>
</dbReference>
<feature type="region of interest" description="Disordered" evidence="12">
    <location>
        <begin position="563"/>
        <end position="588"/>
    </location>
</feature>
<dbReference type="InterPro" id="IPR036734">
    <property type="entry name" value="Neur_chan_lig-bd_sf"/>
</dbReference>
<sequence length="1393" mass="158519">MNWVCGEPLATSTWLLRSLCLFWLLSAAPVQDNMTVFVGLGGMVPLFVGAEQIRSQPHDLVKEPMTPHVPQQAISPQQGALQQERGVVRQGLQQEETVIIQEESLPSRESLRSDRTNSAPTSLLQPGRVQQEDEPQQVGNSQEDKTVQVRDTPTTAPSLSSHHYSFGCRLEANNEWPYAGRSSSREPHTSAAEKEAEPVTNMTPADNQEPKQVLREEDKSYSEAVIENIERMVISVVKRDTTRVNSEGRRLGRQELYTETVLRDSLRTKRIRHRRHKAAQIAHQQLEHDTNIYNDLFPSFSDQELDNSLENHIPGAADNIWRDRNIIIEDDYHIDPVSVYTTRHGKGGRQRQLIPPPTQSSPPESKPVLYRYDKVTHNTVKKNHKTPNAPHLTVRGYEEGPVVPAKPRGKNTRAKFYPGKHAVDETFIRKMNFKGYQRRTEVNAESFSSQATLLDIQADANNISNDLSGGVEVEFTNYVEEPGPTRSSPEQVDIPQAPPIPTTTPRPSYSTTSSRRNVVTTTTVGYDSIPTTPIRWENTDESTTFLELENIVTIQNGIKDEEKISLNPDEENVPEESKGNGTEGVNETDEDVSYEDYDMEDIEVTEPSSTVKNGTSDDDYHDPAFIPAKLPFGPFLPTARKEELDSTPRGILGVVKKIKPFIMPKVETGMKKPNSGDMMGNILSPLFGVQQQRTKAKGHKLLEYDNERSHNEELYNKVGGSFMPDFDSRTVGYPVESYTSFPLIRRNKYRMFTSSKLHGGFAFIDRKHQEHGEPSIIPPRVTDDSPREHNLVIFGHVGNDTIMDILRNCSRHVTLQLIDHYSLEDLIRETSNPMRQLIVYFNLKSVNYESYNIVLERTKRILDHLSMSQGGLTIYTVIPTEANEINTTRSKEVKTQLLNLNDAILDYCAQDYPTCYTTYNLASITRNLERTYNKDSGFDVYDLGGRSNEACASNEVCGTASPTAENPGSSTKTLASPEQQLNYLGEAVCRSSYHLVMELEANMPTFDYEDYARALENIKEESMRVRAQTGLVLHDILPRDLKKYDKNRPPKYEGQATIVYFHVTVLSVDSINEESMTYVADIFLAQSWRDHRLRLPENMTEEYRILDVEWLHNIWRPDCFFKNAKRVTFHEMSVPNHYLWLYHDKTLLYMAKLTLVLSCAMKFEAYPHDTQICSMMIESLSHTTHDLVFKWNETDPLVVNPDIELPQLDISRNNTEDCTLTYSTGNFTCLAVVFNLRRRLGYHLFHTYVPSAITVVMSWISFWIKPEAIPARVTLGVTSLLTLATQNQQSQSSLPPVSYIKAIDVWMSSCTVFVFASLLQFGISEDGRLNGYSRSRSRSRSRLRSHSPGVPQYVVHRCSGKDIAIYIDKFSRFFFPFSFFVLNVSYWTTYGTM</sequence>
<keyword evidence="5 11" id="KW-0812">Transmembrane</keyword>
<keyword evidence="6 11" id="KW-0732">Signal</keyword>
<dbReference type="GO" id="GO:0004888">
    <property type="term" value="F:transmembrane signaling receptor activity"/>
    <property type="evidence" value="ECO:0007669"/>
    <property type="project" value="InterPro"/>
</dbReference>
<dbReference type="InterPro" id="IPR018000">
    <property type="entry name" value="Neurotransmitter_ion_chnl_CS"/>
</dbReference>
<feature type="compositionally biased region" description="Basic and acidic residues" evidence="12">
    <location>
        <begin position="183"/>
        <end position="197"/>
    </location>
</feature>
<proteinExistence type="inferred from homology"/>
<feature type="compositionally biased region" description="Low complexity" evidence="12">
    <location>
        <begin position="505"/>
        <end position="515"/>
    </location>
</feature>
<dbReference type="GO" id="GO:0005886">
    <property type="term" value="C:plasma membrane"/>
    <property type="evidence" value="ECO:0007669"/>
    <property type="project" value="UniProtKB-SubCell"/>
</dbReference>
<feature type="chain" id="PRO_5035339078" evidence="11">
    <location>
        <begin position="28"/>
        <end position="1393"/>
    </location>
</feature>
<comment type="caution">
    <text evidence="15">The sequence shown here is derived from an EMBL/GenBank/DDBJ whole genome shotgun (WGS) entry which is preliminary data.</text>
</comment>
<dbReference type="PRINTS" id="PR00252">
    <property type="entry name" value="NRIONCHANNEL"/>
</dbReference>
<keyword evidence="7 11" id="KW-1133">Transmembrane helix</keyword>
<dbReference type="Pfam" id="PF02932">
    <property type="entry name" value="Neur_chan_memb"/>
    <property type="match status" value="1"/>
</dbReference>
<reference evidence="15" key="1">
    <citation type="journal article" date="2021" name="Sci. Adv.">
        <title>The American lobster genome reveals insights on longevity, neural, and immune adaptations.</title>
        <authorList>
            <person name="Polinski J.M."/>
            <person name="Zimin A.V."/>
            <person name="Clark K.F."/>
            <person name="Kohn A.B."/>
            <person name="Sadowski N."/>
            <person name="Timp W."/>
            <person name="Ptitsyn A."/>
            <person name="Khanna P."/>
            <person name="Romanova D.Y."/>
            <person name="Williams P."/>
            <person name="Greenwood S.J."/>
            <person name="Moroz L.L."/>
            <person name="Walt D.R."/>
            <person name="Bodnar A.G."/>
        </authorList>
    </citation>
    <scope>NUCLEOTIDE SEQUENCE</scope>
    <source>
        <strain evidence="15">GMGI-L3</strain>
    </source>
</reference>
<keyword evidence="3 11" id="KW-0813">Transport</keyword>
<feature type="region of interest" description="Disordered" evidence="12">
    <location>
        <begin position="481"/>
        <end position="515"/>
    </location>
</feature>
<feature type="region of interest" description="Disordered" evidence="12">
    <location>
        <begin position="101"/>
        <end position="162"/>
    </location>
</feature>
<keyword evidence="16" id="KW-1185">Reference proteome</keyword>
<evidence type="ECO:0000256" key="11">
    <source>
        <dbReference type="RuleBase" id="RU000687"/>
    </source>
</evidence>
<evidence type="ECO:0000313" key="16">
    <source>
        <dbReference type="Proteomes" id="UP000747542"/>
    </source>
</evidence>
<comment type="subcellular location">
    <subcellularLocation>
        <location evidence="2">Cell membrane</location>
    </subcellularLocation>
    <subcellularLocation>
        <location evidence="1">Membrane</location>
        <topology evidence="1">Multi-pass membrane protein</topology>
    </subcellularLocation>
</comment>
<dbReference type="PRINTS" id="PR00253">
    <property type="entry name" value="GABAARECEPTR"/>
</dbReference>
<comment type="similarity">
    <text evidence="11">Belongs to the ligand-gated ion channel (TC 1.A.9) family.</text>
</comment>
<evidence type="ECO:0000256" key="8">
    <source>
        <dbReference type="ARBA" id="ARBA00023065"/>
    </source>
</evidence>
<keyword evidence="8 11" id="KW-0406">Ion transport</keyword>
<accession>A0A8J5MKE5</accession>
<protein>
    <submittedName>
        <fullName evidence="15">Glycine receptor subunit alpha-4-like 6</fullName>
    </submittedName>
</protein>
<dbReference type="FunFam" id="2.70.170.10:FF:000024">
    <property type="entry name" value="Histamine-gated chloride channel subunit"/>
    <property type="match status" value="1"/>
</dbReference>
<evidence type="ECO:0000256" key="7">
    <source>
        <dbReference type="ARBA" id="ARBA00022989"/>
    </source>
</evidence>
<dbReference type="Proteomes" id="UP000747542">
    <property type="component" value="Unassembled WGS sequence"/>
</dbReference>
<dbReference type="InterPro" id="IPR006029">
    <property type="entry name" value="Neurotrans-gated_channel_TM"/>
</dbReference>
<evidence type="ECO:0000256" key="5">
    <source>
        <dbReference type="ARBA" id="ARBA00022692"/>
    </source>
</evidence>
<evidence type="ECO:0000256" key="4">
    <source>
        <dbReference type="ARBA" id="ARBA00022475"/>
    </source>
</evidence>
<dbReference type="InterPro" id="IPR036719">
    <property type="entry name" value="Neuro-gated_channel_TM_sf"/>
</dbReference>
<feature type="region of interest" description="Disordered" evidence="12">
    <location>
        <begin position="343"/>
        <end position="413"/>
    </location>
</feature>
<dbReference type="CDD" id="cd18992">
    <property type="entry name" value="LGIC_ECD_HisCl"/>
    <property type="match status" value="1"/>
</dbReference>
<evidence type="ECO:0000256" key="12">
    <source>
        <dbReference type="SAM" id="MobiDB-lite"/>
    </source>
</evidence>
<dbReference type="GO" id="GO:0099095">
    <property type="term" value="F:ligand-gated monoatomic anion channel activity"/>
    <property type="evidence" value="ECO:0007669"/>
    <property type="project" value="UniProtKB-ARBA"/>
</dbReference>
<evidence type="ECO:0000256" key="9">
    <source>
        <dbReference type="ARBA" id="ARBA00023136"/>
    </source>
</evidence>
<evidence type="ECO:0000313" key="15">
    <source>
        <dbReference type="EMBL" id="KAG7154669.1"/>
    </source>
</evidence>
<organism evidence="15 16">
    <name type="scientific">Homarus americanus</name>
    <name type="common">American lobster</name>
    <dbReference type="NCBI Taxonomy" id="6706"/>
    <lineage>
        <taxon>Eukaryota</taxon>
        <taxon>Metazoa</taxon>
        <taxon>Ecdysozoa</taxon>
        <taxon>Arthropoda</taxon>
        <taxon>Crustacea</taxon>
        <taxon>Multicrustacea</taxon>
        <taxon>Malacostraca</taxon>
        <taxon>Eumalacostraca</taxon>
        <taxon>Eucarida</taxon>
        <taxon>Decapoda</taxon>
        <taxon>Pleocyemata</taxon>
        <taxon>Astacidea</taxon>
        <taxon>Nephropoidea</taxon>
        <taxon>Nephropidae</taxon>
        <taxon>Homarus</taxon>
    </lineage>
</organism>
<keyword evidence="4" id="KW-1003">Cell membrane</keyword>
<feature type="domain" description="Neurotransmitter-gated ion-channel ligand-binding" evidence="13">
    <location>
        <begin position="1039"/>
        <end position="1239"/>
    </location>
</feature>
<evidence type="ECO:0000259" key="13">
    <source>
        <dbReference type="Pfam" id="PF02931"/>
    </source>
</evidence>
<comment type="caution">
    <text evidence="11">Lacks conserved residue(s) required for the propagation of feature annotation.</text>
</comment>
<keyword evidence="10 11" id="KW-0407">Ion channel</keyword>
<dbReference type="Pfam" id="PF02931">
    <property type="entry name" value="Neur_chan_LBD"/>
    <property type="match status" value="1"/>
</dbReference>
<evidence type="ECO:0000256" key="10">
    <source>
        <dbReference type="ARBA" id="ARBA00023303"/>
    </source>
</evidence>
<name>A0A8J5MKE5_HOMAM</name>
<gene>
    <name evidence="15" type="primary">Glra4-L6</name>
    <name evidence="15" type="ORF">Hamer_G015021</name>
</gene>
<dbReference type="InterPro" id="IPR038050">
    <property type="entry name" value="Neuro_actylchol_rec"/>
</dbReference>
<dbReference type="Gene3D" id="2.70.170.10">
    <property type="entry name" value="Neurotransmitter-gated ion-channel ligand-binding domain"/>
    <property type="match status" value="1"/>
</dbReference>
<feature type="transmembrane region" description="Helical" evidence="11">
    <location>
        <begin position="1244"/>
        <end position="1264"/>
    </location>
</feature>
<dbReference type="PANTHER" id="PTHR18945">
    <property type="entry name" value="NEUROTRANSMITTER GATED ION CHANNEL"/>
    <property type="match status" value="1"/>
</dbReference>
<keyword evidence="9 11" id="KW-0472">Membrane</keyword>
<evidence type="ECO:0000256" key="3">
    <source>
        <dbReference type="ARBA" id="ARBA00022448"/>
    </source>
</evidence>
<dbReference type="InterPro" id="IPR006028">
    <property type="entry name" value="GABAA/Glycine_rcpt"/>
</dbReference>
<dbReference type="InterPro" id="IPR006201">
    <property type="entry name" value="Neur_channel"/>
</dbReference>
<feature type="transmembrane region" description="Helical" evidence="11">
    <location>
        <begin position="1373"/>
        <end position="1390"/>
    </location>
</feature>
<dbReference type="SUPFAM" id="SSF90112">
    <property type="entry name" value="Neurotransmitter-gated ion-channel transmembrane pore"/>
    <property type="match status" value="1"/>
</dbReference>
<feature type="compositionally biased region" description="Basic and acidic residues" evidence="12">
    <location>
        <begin position="105"/>
        <end position="115"/>
    </location>
</feature>
<feature type="signal peptide" evidence="11">
    <location>
        <begin position="1"/>
        <end position="27"/>
    </location>
</feature>
<dbReference type="GO" id="GO:0005254">
    <property type="term" value="F:chloride channel activity"/>
    <property type="evidence" value="ECO:0007669"/>
    <property type="project" value="UniProtKB-ARBA"/>
</dbReference>
<evidence type="ECO:0000256" key="2">
    <source>
        <dbReference type="ARBA" id="ARBA00004236"/>
    </source>
</evidence>
<dbReference type="CDD" id="cd19049">
    <property type="entry name" value="LGIC_TM_anion"/>
    <property type="match status" value="1"/>
</dbReference>
<feature type="compositionally biased region" description="Basic and acidic residues" evidence="12">
    <location>
        <begin position="208"/>
        <end position="218"/>
    </location>
</feature>
<dbReference type="PROSITE" id="PS00236">
    <property type="entry name" value="NEUROTR_ION_CHANNEL"/>
    <property type="match status" value="1"/>
</dbReference>
<feature type="compositionally biased region" description="Polar residues" evidence="12">
    <location>
        <begin position="149"/>
        <end position="162"/>
    </location>
</feature>
<evidence type="ECO:0000256" key="6">
    <source>
        <dbReference type="ARBA" id="ARBA00022729"/>
    </source>
</evidence>
<feature type="region of interest" description="Disordered" evidence="12">
    <location>
        <begin position="178"/>
        <end position="218"/>
    </location>
</feature>